<evidence type="ECO:0000313" key="2">
    <source>
        <dbReference type="Proteomes" id="UP000724584"/>
    </source>
</evidence>
<name>A0ACB7PSE7_9PEZI</name>
<dbReference type="EMBL" id="JAGIZQ010000001">
    <property type="protein sequence ID" value="KAH6650229.1"/>
    <property type="molecule type" value="Genomic_DNA"/>
</dbReference>
<organism evidence="1 2">
    <name type="scientific">Chaetomium tenue</name>
    <dbReference type="NCBI Taxonomy" id="1854479"/>
    <lineage>
        <taxon>Eukaryota</taxon>
        <taxon>Fungi</taxon>
        <taxon>Dikarya</taxon>
        <taxon>Ascomycota</taxon>
        <taxon>Pezizomycotina</taxon>
        <taxon>Sordariomycetes</taxon>
        <taxon>Sordariomycetidae</taxon>
        <taxon>Sordariales</taxon>
        <taxon>Chaetomiaceae</taxon>
        <taxon>Chaetomium</taxon>
    </lineage>
</organism>
<gene>
    <name evidence="1" type="ORF">F5144DRAFT_636791</name>
</gene>
<protein>
    <submittedName>
        <fullName evidence="1">Uncharacterized protein</fullName>
    </submittedName>
</protein>
<reference evidence="1 2" key="1">
    <citation type="journal article" date="2021" name="Nat. Commun.">
        <title>Genetic determinants of endophytism in the Arabidopsis root mycobiome.</title>
        <authorList>
            <person name="Mesny F."/>
            <person name="Miyauchi S."/>
            <person name="Thiergart T."/>
            <person name="Pickel B."/>
            <person name="Atanasova L."/>
            <person name="Karlsson M."/>
            <person name="Huettel B."/>
            <person name="Barry K.W."/>
            <person name="Haridas S."/>
            <person name="Chen C."/>
            <person name="Bauer D."/>
            <person name="Andreopoulos W."/>
            <person name="Pangilinan J."/>
            <person name="LaButti K."/>
            <person name="Riley R."/>
            <person name="Lipzen A."/>
            <person name="Clum A."/>
            <person name="Drula E."/>
            <person name="Henrissat B."/>
            <person name="Kohler A."/>
            <person name="Grigoriev I.V."/>
            <person name="Martin F.M."/>
            <person name="Hacquard S."/>
        </authorList>
    </citation>
    <scope>NUCLEOTIDE SEQUENCE [LARGE SCALE GENOMIC DNA]</scope>
    <source>
        <strain evidence="1 2">MPI-SDFR-AT-0079</strain>
    </source>
</reference>
<proteinExistence type="predicted"/>
<comment type="caution">
    <text evidence="1">The sequence shown here is derived from an EMBL/GenBank/DDBJ whole genome shotgun (WGS) entry which is preliminary data.</text>
</comment>
<sequence length="869" mass="95885">MPNRALRGDGAASSSNGFNAFRQSLHLHPHQQTIPSSIPPELLQKKVMKSPSLSEKIAFFDQLDALDNVSDGDDEVDEKEQDHRNKCRAFFSSRKRNNPGPVQETQEKEKPRAPSHQRRTASMPTPAGVTPGSRVIEGTPAAHNMKTRQAAGLGEFLPNNTTSFVEETPVPDTTRPLPATLRRSATLPPPSSSSTMEQSPSASTALRKRKRQSSTKSIPEAAQMFRGLSFYYIPNNDIAPARKLRIGKAQEYGARWVRNLEDASHTIVDKYLEYKDIKSVLGSEAPNSLVIVNEDYPIDCISFRTLLNLDQNRYRVAGCPGNKHQLASDKAPSSPSRSSDHSLQVKPPQTSRRRGSADKPPENDPASPHSDAQITRGVSENQTLGGITGNPSEAHAGQVRPAIRDNGSLENAPPPPGRTSNTNDELSECIELLQQYKDLPLDAEDDDLQSVKDDHEEADSDSEIDDRSEDERARKRTAQTRRKGPKNIPFEERFACNRGGTKDQTTDTNNPNAKTIEILQSMCDYYTRTNDTWRIMAYRKAITTLRRQPTKITTAAAASLLPNIGPRLAAKIQEIATTNRLRRLDYTHDSPLDQALALFLGVYGAGAARAHRWMAQGHRSLADLLSSADLTPHQRLGVERYADLNARIPRAEVGAFFAYVQREAAGVDPGVEVLVGGSYRRGADSSGDVDVIVTRKGTVSAAELVPFLEELVEVLTRKGFLVATLAALHANRAGKDGPGSKWHGCCVLPPDEEGADTNTDANPDGGSGGGSGGPRKEPIWRRIDFLLVPEAEYGAALIYFTGNDIFNRSLRLLASKKGMRLNQRGLYKEVLRGKNRAKITEDQLLEGRDEKRIFELLGVKWREPWERWC</sequence>
<accession>A0ACB7PSE7</accession>
<evidence type="ECO:0000313" key="1">
    <source>
        <dbReference type="EMBL" id="KAH6650229.1"/>
    </source>
</evidence>
<keyword evidence="2" id="KW-1185">Reference proteome</keyword>
<dbReference type="Proteomes" id="UP000724584">
    <property type="component" value="Unassembled WGS sequence"/>
</dbReference>